<feature type="domain" description="Agenet" evidence="2">
    <location>
        <begin position="10"/>
        <end position="62"/>
    </location>
</feature>
<dbReference type="Proteomes" id="UP000215914">
    <property type="component" value="Chromosome 10"/>
</dbReference>
<reference evidence="4" key="1">
    <citation type="journal article" date="2017" name="Nature">
        <title>The sunflower genome provides insights into oil metabolism, flowering and Asterid evolution.</title>
        <authorList>
            <person name="Badouin H."/>
            <person name="Gouzy J."/>
            <person name="Grassa C.J."/>
            <person name="Murat F."/>
            <person name="Staton S.E."/>
            <person name="Cottret L."/>
            <person name="Lelandais-Briere C."/>
            <person name="Owens G.L."/>
            <person name="Carrere S."/>
            <person name="Mayjonade B."/>
            <person name="Legrand L."/>
            <person name="Gill N."/>
            <person name="Kane N.C."/>
            <person name="Bowers J.E."/>
            <person name="Hubner S."/>
            <person name="Bellec A."/>
            <person name="Berard A."/>
            <person name="Berges H."/>
            <person name="Blanchet N."/>
            <person name="Boniface M.C."/>
            <person name="Brunel D."/>
            <person name="Catrice O."/>
            <person name="Chaidir N."/>
            <person name="Claudel C."/>
            <person name="Donnadieu C."/>
            <person name="Faraut T."/>
            <person name="Fievet G."/>
            <person name="Helmstetter N."/>
            <person name="King M."/>
            <person name="Knapp S.J."/>
            <person name="Lai Z."/>
            <person name="Le Paslier M.C."/>
            <person name="Lippi Y."/>
            <person name="Lorenzon L."/>
            <person name="Mandel J.R."/>
            <person name="Marage G."/>
            <person name="Marchand G."/>
            <person name="Marquand E."/>
            <person name="Bret-Mestries E."/>
            <person name="Morien E."/>
            <person name="Nambeesan S."/>
            <person name="Nguyen T."/>
            <person name="Pegot-Espagnet P."/>
            <person name="Pouilly N."/>
            <person name="Raftis F."/>
            <person name="Sallet E."/>
            <person name="Schiex T."/>
            <person name="Thomas J."/>
            <person name="Vandecasteele C."/>
            <person name="Vares D."/>
            <person name="Vear F."/>
            <person name="Vautrin S."/>
            <person name="Crespi M."/>
            <person name="Mangin B."/>
            <person name="Burke J.M."/>
            <person name="Salse J."/>
            <person name="Munos S."/>
            <person name="Vincourt P."/>
            <person name="Rieseberg L.H."/>
            <person name="Langlade N.B."/>
        </authorList>
    </citation>
    <scope>NUCLEOTIDE SEQUENCE [LARGE SCALE GENOMIC DNA]</scope>
    <source>
        <strain evidence="4">cv. SF193</strain>
    </source>
</reference>
<feature type="domain" description="Agenet" evidence="2">
    <location>
        <begin position="64"/>
        <end position="120"/>
    </location>
</feature>
<evidence type="ECO:0000256" key="1">
    <source>
        <dbReference type="SAM" id="MobiDB-lite"/>
    </source>
</evidence>
<name>A0A251TGC8_HELAN</name>
<dbReference type="Pfam" id="PF05641">
    <property type="entry name" value="Agenet"/>
    <property type="match status" value="2"/>
</dbReference>
<dbReference type="SMART" id="SM00743">
    <property type="entry name" value="Agenet"/>
    <property type="match status" value="2"/>
</dbReference>
<keyword evidence="4" id="KW-1185">Reference proteome</keyword>
<dbReference type="AlphaFoldDB" id="A0A251TGC8"/>
<protein>
    <submittedName>
        <fullName evidence="3">Putative agenet-like domain, Agenet domain, plant type</fullName>
    </submittedName>
</protein>
<dbReference type="STRING" id="4232.A0A251TGC8"/>
<dbReference type="PANTHER" id="PTHR31917">
    <property type="entry name" value="AGENET DOMAIN-CONTAINING PROTEIN-RELATED"/>
    <property type="match status" value="1"/>
</dbReference>
<dbReference type="InterPro" id="IPR014002">
    <property type="entry name" value="Agenet_dom_plant"/>
</dbReference>
<feature type="region of interest" description="Disordered" evidence="1">
    <location>
        <begin position="178"/>
        <end position="225"/>
    </location>
</feature>
<evidence type="ECO:0000259" key="2">
    <source>
        <dbReference type="SMART" id="SM00743"/>
    </source>
</evidence>
<evidence type="ECO:0000313" key="3">
    <source>
        <dbReference type="EMBL" id="OTG10185.1"/>
    </source>
</evidence>
<dbReference type="CDD" id="cd20406">
    <property type="entry name" value="Tudor_Agenet_AtDUF_rpt2_4"/>
    <property type="match status" value="1"/>
</dbReference>
<dbReference type="EMBL" id="CM007899">
    <property type="protein sequence ID" value="OTG10185.1"/>
    <property type="molecule type" value="Genomic_DNA"/>
</dbReference>
<dbReference type="PANTHER" id="PTHR31917:SF151">
    <property type="entry name" value="AGENET DOMAIN-CONTAINING PROTEIN"/>
    <property type="match status" value="1"/>
</dbReference>
<dbReference type="InterPro" id="IPR008395">
    <property type="entry name" value="Agenet-like_dom"/>
</dbReference>
<proteinExistence type="predicted"/>
<sequence length="269" mass="30618">MYPIETFVMEGRKVEVSLERDVWFPATIVEDLGNNQFLVEYKDLQRVNIDHLHIRPSIPQVTSTSFGLLEKVDAFYDYGWWSGVITKKLADSRYVVYFKHTNKDKEFSYLDLRPHLEWKDDKWLTACQVPVSNVVVHDEVRETATCIETQTCSVTRSAKRSKATTSNDKLIKPCKKLKSGIASPDPSLSNEVPSKEVSNQSAGQTKRPLRVRKKAAGDLTPTTPNVVKAKDEDIETDGNISTLRKWGKTFKRKPTNRKSSLACITSFFN</sequence>
<evidence type="ECO:0000313" key="4">
    <source>
        <dbReference type="Proteomes" id="UP000215914"/>
    </source>
</evidence>
<accession>A0A251TGC8</accession>
<feature type="compositionally biased region" description="Polar residues" evidence="1">
    <location>
        <begin position="186"/>
        <end position="204"/>
    </location>
</feature>
<gene>
    <name evidence="3" type="ORF">HannXRQ_Chr10g0284821</name>
</gene>
<dbReference type="InParanoid" id="A0A251TGC8"/>
<organism evidence="3 4">
    <name type="scientific">Helianthus annuus</name>
    <name type="common">Common sunflower</name>
    <dbReference type="NCBI Taxonomy" id="4232"/>
    <lineage>
        <taxon>Eukaryota</taxon>
        <taxon>Viridiplantae</taxon>
        <taxon>Streptophyta</taxon>
        <taxon>Embryophyta</taxon>
        <taxon>Tracheophyta</taxon>
        <taxon>Spermatophyta</taxon>
        <taxon>Magnoliopsida</taxon>
        <taxon>eudicotyledons</taxon>
        <taxon>Gunneridae</taxon>
        <taxon>Pentapetalae</taxon>
        <taxon>asterids</taxon>
        <taxon>campanulids</taxon>
        <taxon>Asterales</taxon>
        <taxon>Asteraceae</taxon>
        <taxon>Asteroideae</taxon>
        <taxon>Heliantheae alliance</taxon>
        <taxon>Heliantheae</taxon>
        <taxon>Helianthus</taxon>
    </lineage>
</organism>